<evidence type="ECO:0000256" key="6">
    <source>
        <dbReference type="ARBA" id="ARBA00022989"/>
    </source>
</evidence>
<feature type="transmembrane region" description="Helical" evidence="8">
    <location>
        <begin position="76"/>
        <end position="93"/>
    </location>
</feature>
<keyword evidence="11" id="KW-1185">Reference proteome</keyword>
<proteinExistence type="inferred from homology"/>
<evidence type="ECO:0000256" key="8">
    <source>
        <dbReference type="RuleBase" id="RU363032"/>
    </source>
</evidence>
<reference evidence="10 11" key="1">
    <citation type="submission" date="2019-11" db="EMBL/GenBank/DDBJ databases">
        <title>Novel species isolated from a subtropical stream in China.</title>
        <authorList>
            <person name="Lu H."/>
        </authorList>
    </citation>
    <scope>NUCLEOTIDE SEQUENCE [LARGE SCALE GENOMIC DNA]</scope>
    <source>
        <strain evidence="10 11">FT92W</strain>
    </source>
</reference>
<feature type="transmembrane region" description="Helical" evidence="8">
    <location>
        <begin position="213"/>
        <end position="235"/>
    </location>
</feature>
<organism evidence="10 11">
    <name type="scientific">Pseudoduganella rivuli</name>
    <dbReference type="NCBI Taxonomy" id="2666085"/>
    <lineage>
        <taxon>Bacteria</taxon>
        <taxon>Pseudomonadati</taxon>
        <taxon>Pseudomonadota</taxon>
        <taxon>Betaproteobacteria</taxon>
        <taxon>Burkholderiales</taxon>
        <taxon>Oxalobacteraceae</taxon>
        <taxon>Telluria group</taxon>
        <taxon>Pseudoduganella</taxon>
    </lineage>
</organism>
<keyword evidence="6 8" id="KW-1133">Transmembrane helix</keyword>
<evidence type="ECO:0000256" key="2">
    <source>
        <dbReference type="ARBA" id="ARBA00010072"/>
    </source>
</evidence>
<dbReference type="EMBL" id="WKJJ01000036">
    <property type="protein sequence ID" value="MRV76606.1"/>
    <property type="molecule type" value="Genomic_DNA"/>
</dbReference>
<dbReference type="GO" id="GO:0022857">
    <property type="term" value="F:transmembrane transporter activity"/>
    <property type="evidence" value="ECO:0007669"/>
    <property type="project" value="InterPro"/>
</dbReference>
<dbReference type="CDD" id="cd06261">
    <property type="entry name" value="TM_PBP2"/>
    <property type="match status" value="1"/>
</dbReference>
<name>A0A7X2LWI6_9BURK</name>
<dbReference type="PANTHER" id="PTHR30614">
    <property type="entry name" value="MEMBRANE COMPONENT OF AMINO ACID ABC TRANSPORTER"/>
    <property type="match status" value="1"/>
</dbReference>
<dbReference type="Proteomes" id="UP000446768">
    <property type="component" value="Unassembled WGS sequence"/>
</dbReference>
<dbReference type="InterPro" id="IPR010065">
    <property type="entry name" value="AA_ABC_transptr_permease_3TM"/>
</dbReference>
<evidence type="ECO:0000256" key="4">
    <source>
        <dbReference type="ARBA" id="ARBA00022475"/>
    </source>
</evidence>
<dbReference type="Pfam" id="PF00528">
    <property type="entry name" value="BPD_transp_1"/>
    <property type="match status" value="1"/>
</dbReference>
<dbReference type="PANTHER" id="PTHR30614:SF42">
    <property type="entry name" value="GLUTAMATE_ASPARTATE IMPORT PERMEASE PROTEIN GLTJ"/>
    <property type="match status" value="1"/>
</dbReference>
<feature type="domain" description="ABC transmembrane type-1" evidence="9">
    <location>
        <begin position="29"/>
        <end position="232"/>
    </location>
</feature>
<feature type="transmembrane region" description="Helical" evidence="8">
    <location>
        <begin position="31"/>
        <end position="56"/>
    </location>
</feature>
<evidence type="ECO:0000256" key="1">
    <source>
        <dbReference type="ARBA" id="ARBA00004429"/>
    </source>
</evidence>
<keyword evidence="4" id="KW-1003">Cell membrane</keyword>
<dbReference type="InterPro" id="IPR035906">
    <property type="entry name" value="MetI-like_sf"/>
</dbReference>
<comment type="subcellular location">
    <subcellularLocation>
        <location evidence="1">Cell inner membrane</location>
        <topology evidence="1">Multi-pass membrane protein</topology>
    </subcellularLocation>
    <subcellularLocation>
        <location evidence="8">Cell membrane</location>
        <topology evidence="8">Multi-pass membrane protein</topology>
    </subcellularLocation>
</comment>
<dbReference type="InterPro" id="IPR000515">
    <property type="entry name" value="MetI-like"/>
</dbReference>
<evidence type="ECO:0000313" key="10">
    <source>
        <dbReference type="EMBL" id="MRV76606.1"/>
    </source>
</evidence>
<gene>
    <name evidence="10" type="ORF">GJ700_33325</name>
</gene>
<evidence type="ECO:0000256" key="3">
    <source>
        <dbReference type="ARBA" id="ARBA00022448"/>
    </source>
</evidence>
<dbReference type="Gene3D" id="1.10.3720.10">
    <property type="entry name" value="MetI-like"/>
    <property type="match status" value="1"/>
</dbReference>
<evidence type="ECO:0000259" key="9">
    <source>
        <dbReference type="PROSITE" id="PS50928"/>
    </source>
</evidence>
<comment type="caution">
    <text evidence="10">The sequence shown here is derived from an EMBL/GenBank/DDBJ whole genome shotgun (WGS) entry which is preliminary data.</text>
</comment>
<evidence type="ECO:0000313" key="11">
    <source>
        <dbReference type="Proteomes" id="UP000446768"/>
    </source>
</evidence>
<keyword evidence="5 8" id="KW-0812">Transmembrane</keyword>
<dbReference type="GO" id="GO:0006865">
    <property type="term" value="P:amino acid transport"/>
    <property type="evidence" value="ECO:0007669"/>
    <property type="project" value="TreeGrafter"/>
</dbReference>
<dbReference type="PROSITE" id="PS50928">
    <property type="entry name" value="ABC_TM1"/>
    <property type="match status" value="1"/>
</dbReference>
<keyword evidence="7 8" id="KW-0472">Membrane</keyword>
<dbReference type="RefSeq" id="WP_154382272.1">
    <property type="nucleotide sequence ID" value="NZ_WKJJ01000036.1"/>
</dbReference>
<dbReference type="AlphaFoldDB" id="A0A7X2LWI6"/>
<evidence type="ECO:0000256" key="5">
    <source>
        <dbReference type="ARBA" id="ARBA00022692"/>
    </source>
</evidence>
<dbReference type="InterPro" id="IPR043429">
    <property type="entry name" value="ArtM/GltK/GlnP/TcyL/YhdX-like"/>
</dbReference>
<feature type="transmembrane region" description="Helical" evidence="8">
    <location>
        <begin position="113"/>
        <end position="136"/>
    </location>
</feature>
<comment type="similarity">
    <text evidence="2">Belongs to the binding-protein-dependent transport system permease family. HisMQ subfamily.</text>
</comment>
<protein>
    <submittedName>
        <fullName evidence="10">ABC transporter permease subunit</fullName>
    </submittedName>
</protein>
<accession>A0A7X2LWI6</accession>
<dbReference type="SUPFAM" id="SSF161098">
    <property type="entry name" value="MetI-like"/>
    <property type="match status" value="1"/>
</dbReference>
<dbReference type="NCBIfam" id="TIGR01726">
    <property type="entry name" value="HEQRo_perm_3TM"/>
    <property type="match status" value="1"/>
</dbReference>
<evidence type="ECO:0000256" key="7">
    <source>
        <dbReference type="ARBA" id="ARBA00023136"/>
    </source>
</evidence>
<keyword evidence="3 8" id="KW-0813">Transport</keyword>
<sequence length="250" mass="27275">MNYHWNWRIFWEESPDGVRTYGETLIDGLQWTLAAAGCGWVIALVVGVLVGTLRTLPQSAPIGRWLRLAGNAYIEVFRNIPLLVQMFLWYFVAPELLPSSAGAWVKVLPNLPFVAAVVSLGFYTSARVAVQVTAGIESLAGGQLLAALAVGLSRPQAYRYVLLPLALRVIMPPLASEGLNIIKNSAVALTIGLVELMNSANAIQEFSFQTFEAFTAATVIYVALNIIVVMGMQWLERRLALPGTLAEGMR</sequence>
<dbReference type="GO" id="GO:0043190">
    <property type="term" value="C:ATP-binding cassette (ABC) transporter complex"/>
    <property type="evidence" value="ECO:0007669"/>
    <property type="project" value="InterPro"/>
</dbReference>